<gene>
    <name evidence="2" type="ORF">D5086_0000017140</name>
</gene>
<keyword evidence="1" id="KW-1133">Transmembrane helix</keyword>
<accession>A0A4U5QZS0</accession>
<protein>
    <submittedName>
        <fullName evidence="2">Uncharacterized protein</fullName>
    </submittedName>
</protein>
<keyword evidence="1" id="KW-0472">Membrane</keyword>
<comment type="caution">
    <text evidence="2">The sequence shown here is derived from an EMBL/GenBank/DDBJ whole genome shotgun (WGS) entry which is preliminary data.</text>
</comment>
<proteinExistence type="predicted"/>
<dbReference type="EMBL" id="RCHU01000045">
    <property type="protein sequence ID" value="TKS16883.1"/>
    <property type="molecule type" value="Genomic_DNA"/>
</dbReference>
<organism evidence="2">
    <name type="scientific">Populus alba</name>
    <name type="common">White poplar</name>
    <dbReference type="NCBI Taxonomy" id="43335"/>
    <lineage>
        <taxon>Eukaryota</taxon>
        <taxon>Viridiplantae</taxon>
        <taxon>Streptophyta</taxon>
        <taxon>Embryophyta</taxon>
        <taxon>Tracheophyta</taxon>
        <taxon>Spermatophyta</taxon>
        <taxon>Magnoliopsida</taxon>
        <taxon>eudicotyledons</taxon>
        <taxon>Gunneridae</taxon>
        <taxon>Pentapetalae</taxon>
        <taxon>rosids</taxon>
        <taxon>fabids</taxon>
        <taxon>Malpighiales</taxon>
        <taxon>Salicaceae</taxon>
        <taxon>Saliceae</taxon>
        <taxon>Populus</taxon>
    </lineage>
</organism>
<feature type="transmembrane region" description="Helical" evidence="1">
    <location>
        <begin position="215"/>
        <end position="238"/>
    </location>
</feature>
<sequence>MRERNTDRADLELNVQVGIEIEKERYVEFRATVKDGTDYIYKGHARDCPSRSIRDKCFEDNFGPFGFEWTVKIMMFVMERIDDMACVFSFLKNTCSLVMVLGLELPGEKDDLCFLVLGLDPNPIGNAAKLVIVILIEQKRGQVKSIMLLYSSDRKQAAGNNYVKLHRCAFTGIAISDFSAKIMRKYNKIDGLYLYFLPESERDPGISCLPELGEVHSTVICTITFFVFVIMITVLPLLQHSTFNDDASAFGSGRE</sequence>
<name>A0A4U5QZS0_POPAL</name>
<keyword evidence="1" id="KW-0812">Transmembrane</keyword>
<evidence type="ECO:0000256" key="1">
    <source>
        <dbReference type="SAM" id="Phobius"/>
    </source>
</evidence>
<evidence type="ECO:0000313" key="2">
    <source>
        <dbReference type="EMBL" id="TKS16883.1"/>
    </source>
</evidence>
<dbReference type="AlphaFoldDB" id="A0A4U5QZS0"/>
<reference evidence="2" key="1">
    <citation type="submission" date="2018-10" db="EMBL/GenBank/DDBJ databases">
        <title>Population genomic analysis revealed the cold adaptation of white poplar.</title>
        <authorList>
            <person name="Liu Y.-J."/>
        </authorList>
    </citation>
    <scope>NUCLEOTIDE SEQUENCE [LARGE SCALE GENOMIC DNA]</scope>
    <source>
        <strain evidence="2">PAL-ZL1</strain>
    </source>
</reference>